<dbReference type="Pfam" id="PF06381">
    <property type="entry name" value="Phage_portal_3"/>
    <property type="match status" value="1"/>
</dbReference>
<dbReference type="InterPro" id="IPR024459">
    <property type="entry name" value="Acb1-like_N"/>
</dbReference>
<dbReference type="AlphaFoldDB" id="A0A0F9ICC9"/>
<sequence>MVVKNSNGRPKYCGGGWYETANGQKVRGHDRLVETLVVDRLTAANLLPSSTTPGRLRMLRQAGLQYKGIRDVYSSAGYVQEGGETFDHYWSLYERDPVAGRIVDMPPKTTWRTPPEVIEGEQGKEQGTEFEKAWLVLADRLKLWRHFERADRLGRIGRYAVLLIGVKGGEDVMLKDEMEPLTGPEDILYLQAYAEKYAAIEEWEIDPSSPRFGLPKTYEIELSGGVKAFKAAKVMVHHSRIIHVAEDPLVDNVFGRPALKRALNGLTDLLKVTAATGEAYWQLASRILQGKIDPDTEISEPDLQEMGTALEEIVHDLRRQFIGKGVELGWLGGDVPKPSEALEMYKSIMGVASGIPARMLFGSEQGQLASSQDERSYFGMVNERQEQHAEPNILRAFIDKMMGVKGLPEVGKDGYTVVWPPLFELSEKDMAEANLARAKAAKELTAMGGDPMALVEVDEERNVWLVPREASEPSTVLLVPLEE</sequence>
<dbReference type="EMBL" id="LAZR01012755">
    <property type="protein sequence ID" value="KKM25241.1"/>
    <property type="molecule type" value="Genomic_DNA"/>
</dbReference>
<protein>
    <recommendedName>
        <fullName evidence="1">Anti-CBASS protein Acb1-like N-terminal domain-containing protein</fullName>
    </recommendedName>
</protein>
<organism evidence="2">
    <name type="scientific">marine sediment metagenome</name>
    <dbReference type="NCBI Taxonomy" id="412755"/>
    <lineage>
        <taxon>unclassified sequences</taxon>
        <taxon>metagenomes</taxon>
        <taxon>ecological metagenomes</taxon>
    </lineage>
</organism>
<evidence type="ECO:0000313" key="2">
    <source>
        <dbReference type="EMBL" id="KKM25241.1"/>
    </source>
</evidence>
<proteinExistence type="predicted"/>
<reference evidence="2" key="1">
    <citation type="journal article" date="2015" name="Nature">
        <title>Complex archaea that bridge the gap between prokaryotes and eukaryotes.</title>
        <authorList>
            <person name="Spang A."/>
            <person name="Saw J.H."/>
            <person name="Jorgensen S.L."/>
            <person name="Zaremba-Niedzwiedzka K."/>
            <person name="Martijn J."/>
            <person name="Lind A.E."/>
            <person name="van Eijk R."/>
            <person name="Schleper C."/>
            <person name="Guy L."/>
            <person name="Ettema T.J."/>
        </authorList>
    </citation>
    <scope>NUCLEOTIDE SEQUENCE</scope>
</reference>
<name>A0A0F9ICC9_9ZZZZ</name>
<gene>
    <name evidence="2" type="ORF">LCGC14_1596940</name>
</gene>
<evidence type="ECO:0000259" key="1">
    <source>
        <dbReference type="Pfam" id="PF06381"/>
    </source>
</evidence>
<accession>A0A0F9ICC9</accession>
<comment type="caution">
    <text evidence="2">The sequence shown here is derived from an EMBL/GenBank/DDBJ whole genome shotgun (WGS) entry which is preliminary data.</text>
</comment>
<feature type="domain" description="Anti-CBASS protein Acb1-like N-terminal" evidence="1">
    <location>
        <begin position="90"/>
        <end position="441"/>
    </location>
</feature>